<comment type="caution">
    <text evidence="6">The sequence shown here is derived from an EMBL/GenBank/DDBJ whole genome shotgun (WGS) entry which is preliminary data.</text>
</comment>
<dbReference type="Proteomes" id="UP001280121">
    <property type="component" value="Unassembled WGS sequence"/>
</dbReference>
<evidence type="ECO:0000256" key="3">
    <source>
        <dbReference type="ARBA" id="ARBA00022833"/>
    </source>
</evidence>
<keyword evidence="7" id="KW-1185">Reference proteome</keyword>
<evidence type="ECO:0000259" key="5">
    <source>
        <dbReference type="PROSITE" id="PS50966"/>
    </source>
</evidence>
<dbReference type="EMBL" id="JANJYI010000002">
    <property type="protein sequence ID" value="KAK2659660.1"/>
    <property type="molecule type" value="Genomic_DNA"/>
</dbReference>
<feature type="domain" description="SWIM-type" evidence="5">
    <location>
        <begin position="162"/>
        <end position="199"/>
    </location>
</feature>
<keyword evidence="1" id="KW-0479">Metal-binding</keyword>
<dbReference type="PROSITE" id="PS50966">
    <property type="entry name" value="ZF_SWIM"/>
    <property type="match status" value="1"/>
</dbReference>
<gene>
    <name evidence="6" type="ORF">Ddye_006193</name>
</gene>
<protein>
    <recommendedName>
        <fullName evidence="5">SWIM-type domain-containing protein</fullName>
    </recommendedName>
</protein>
<dbReference type="InterPro" id="IPR006564">
    <property type="entry name" value="Znf_PMZ"/>
</dbReference>
<accession>A0AAD9XHX7</accession>
<dbReference type="InterPro" id="IPR018289">
    <property type="entry name" value="MULE_transposase_dom"/>
</dbReference>
<evidence type="ECO:0000256" key="4">
    <source>
        <dbReference type="PROSITE-ProRule" id="PRU00325"/>
    </source>
</evidence>
<evidence type="ECO:0000256" key="2">
    <source>
        <dbReference type="ARBA" id="ARBA00022771"/>
    </source>
</evidence>
<name>A0AAD9XHX7_9ROSI</name>
<evidence type="ECO:0000256" key="1">
    <source>
        <dbReference type="ARBA" id="ARBA00022723"/>
    </source>
</evidence>
<evidence type="ECO:0000313" key="6">
    <source>
        <dbReference type="EMBL" id="KAK2659660.1"/>
    </source>
</evidence>
<dbReference type="AlphaFoldDB" id="A0AAD9XHX7"/>
<keyword evidence="2 4" id="KW-0863">Zinc-finger</keyword>
<evidence type="ECO:0000313" key="7">
    <source>
        <dbReference type="Proteomes" id="UP001280121"/>
    </source>
</evidence>
<sequence length="323" mass="36741">MYHVAYALVESGCRETWLWFLELLGEDLELNNSHVIMWITNKQKGLIDGIRELFPHSEHRFCLKHFYNNFKASYKGLMLKQLLWGAAKSTTKQGLESSSLLRSAQVTTATLASSLRNRSTPAPIFALHDDASLPRRCHSATISLHQLAFSKTTTEIFFFPVYLAQVSSLKSQLKACCCNKWQLIGIPCIHGMDALLNSNRDPLGFIDTKYKKDSFLKAYSPVIYGINGLSMWPKSNDIPIQCLDFKKQRGRPKKARNLQSDEVRIGGKTKLRRNYIVVRCIKYVQRRHNKKTCEKRGGSNITWFEVGNGNGGGTQPMQLTQAY</sequence>
<dbReference type="GO" id="GO:0008270">
    <property type="term" value="F:zinc ion binding"/>
    <property type="evidence" value="ECO:0007669"/>
    <property type="project" value="UniProtKB-KW"/>
</dbReference>
<proteinExistence type="predicted"/>
<reference evidence="6" key="1">
    <citation type="journal article" date="2023" name="Plant J.">
        <title>Genome sequences and population genomics provide insights into the demographic history, inbreeding, and mutation load of two 'living fossil' tree species of Dipteronia.</title>
        <authorList>
            <person name="Feng Y."/>
            <person name="Comes H.P."/>
            <person name="Chen J."/>
            <person name="Zhu S."/>
            <person name="Lu R."/>
            <person name="Zhang X."/>
            <person name="Li P."/>
            <person name="Qiu J."/>
            <person name="Olsen K.M."/>
            <person name="Qiu Y."/>
        </authorList>
    </citation>
    <scope>NUCLEOTIDE SEQUENCE</scope>
    <source>
        <strain evidence="6">KIB01</strain>
    </source>
</reference>
<dbReference type="PANTHER" id="PTHR31973:SF187">
    <property type="entry name" value="MUTATOR TRANSPOSASE MUDRA PROTEIN"/>
    <property type="match status" value="1"/>
</dbReference>
<keyword evidence="3" id="KW-0862">Zinc</keyword>
<dbReference type="SMART" id="SM00575">
    <property type="entry name" value="ZnF_PMZ"/>
    <property type="match status" value="1"/>
</dbReference>
<organism evidence="6 7">
    <name type="scientific">Dipteronia dyeriana</name>
    <dbReference type="NCBI Taxonomy" id="168575"/>
    <lineage>
        <taxon>Eukaryota</taxon>
        <taxon>Viridiplantae</taxon>
        <taxon>Streptophyta</taxon>
        <taxon>Embryophyta</taxon>
        <taxon>Tracheophyta</taxon>
        <taxon>Spermatophyta</taxon>
        <taxon>Magnoliopsida</taxon>
        <taxon>eudicotyledons</taxon>
        <taxon>Gunneridae</taxon>
        <taxon>Pentapetalae</taxon>
        <taxon>rosids</taxon>
        <taxon>malvids</taxon>
        <taxon>Sapindales</taxon>
        <taxon>Sapindaceae</taxon>
        <taxon>Hippocastanoideae</taxon>
        <taxon>Acereae</taxon>
        <taxon>Dipteronia</taxon>
    </lineage>
</organism>
<dbReference type="PANTHER" id="PTHR31973">
    <property type="entry name" value="POLYPROTEIN, PUTATIVE-RELATED"/>
    <property type="match status" value="1"/>
</dbReference>
<dbReference type="Pfam" id="PF10551">
    <property type="entry name" value="MULE"/>
    <property type="match status" value="1"/>
</dbReference>
<dbReference type="InterPro" id="IPR007527">
    <property type="entry name" value="Znf_SWIM"/>
</dbReference>